<feature type="domain" description="Alpha/beta hydrolase fold-3" evidence="1">
    <location>
        <begin position="86"/>
        <end position="298"/>
    </location>
</feature>
<accession>A0ABQ7J2H7</accession>
<name>A0ABQ7J2H7_9HELO</name>
<keyword evidence="3" id="KW-1185">Reference proteome</keyword>
<dbReference type="InterPro" id="IPR013094">
    <property type="entry name" value="AB_hydrolase_3"/>
</dbReference>
<sequence length="323" mass="34822">MGDSSSADYKPEWLELEKALGTRPLLVGDSANIEEQFNGLVAALNAQRPPPDTSVQTRDASADGVPVRIYTPSSNASQSGELPLGVYFHGGGYCVGDLDSEDVWCRFIAKSVPCVIVSVEYRLGPKHKVPVMLDDSVKAFEWAYTHASELHASASQLFTIGGSAGGGLALTVAHDLIAAGKRSQIKGIVAMVPVAAHPSSIPASYKNHYQSYDENAHGVPIIDADTMNTFFGAVGADPQDPRVFVTLSKHLEEFPPTYIATCGKDPLRDDGKVLEMMLKDKGIKTKSNYYEGVPHYFWLFPGIKGGDEFLDDVSKGVKFVLGI</sequence>
<dbReference type="Pfam" id="PF07859">
    <property type="entry name" value="Abhydrolase_3"/>
    <property type="match status" value="1"/>
</dbReference>
<dbReference type="EMBL" id="RCSX01000001">
    <property type="protein sequence ID" value="KAF7940243.1"/>
    <property type="molecule type" value="Genomic_DNA"/>
</dbReference>
<proteinExistence type="predicted"/>
<evidence type="ECO:0000259" key="1">
    <source>
        <dbReference type="Pfam" id="PF07859"/>
    </source>
</evidence>
<comment type="caution">
    <text evidence="2">The sequence shown here is derived from an EMBL/GenBank/DDBJ whole genome shotgun (WGS) entry which is preliminary data.</text>
</comment>
<dbReference type="RefSeq" id="XP_038815665.1">
    <property type="nucleotide sequence ID" value="XM_038947988.1"/>
</dbReference>
<dbReference type="GeneID" id="62227145"/>
<gene>
    <name evidence="2" type="ORF">EAE98_000370</name>
</gene>
<dbReference type="Proteomes" id="UP000783213">
    <property type="component" value="Unassembled WGS sequence"/>
</dbReference>
<reference evidence="2 3" key="1">
    <citation type="journal article" date="2020" name="Genome Biol. Evol.">
        <title>Comparative genomics of Sclerotiniaceae.</title>
        <authorList>
            <person name="Valero Jimenez C.A."/>
            <person name="Steentjes M."/>
            <person name="Scholten O.E."/>
            <person name="Van Kan J.A.L."/>
        </authorList>
    </citation>
    <scope>NUCLEOTIDE SEQUENCE [LARGE SCALE GENOMIC DNA]</scope>
    <source>
        <strain evidence="2 3">B1</strain>
    </source>
</reference>
<dbReference type="InterPro" id="IPR029058">
    <property type="entry name" value="AB_hydrolase_fold"/>
</dbReference>
<dbReference type="InterPro" id="IPR050466">
    <property type="entry name" value="Carboxylest/Gibb_receptor"/>
</dbReference>
<dbReference type="PANTHER" id="PTHR23024">
    <property type="entry name" value="ARYLACETAMIDE DEACETYLASE"/>
    <property type="match status" value="1"/>
</dbReference>
<organism evidence="2 3">
    <name type="scientific">Botrytis deweyae</name>
    <dbReference type="NCBI Taxonomy" id="2478750"/>
    <lineage>
        <taxon>Eukaryota</taxon>
        <taxon>Fungi</taxon>
        <taxon>Dikarya</taxon>
        <taxon>Ascomycota</taxon>
        <taxon>Pezizomycotina</taxon>
        <taxon>Leotiomycetes</taxon>
        <taxon>Helotiales</taxon>
        <taxon>Sclerotiniaceae</taxon>
        <taxon>Botrytis</taxon>
    </lineage>
</organism>
<dbReference type="SUPFAM" id="SSF53474">
    <property type="entry name" value="alpha/beta-Hydrolases"/>
    <property type="match status" value="1"/>
</dbReference>
<dbReference type="PANTHER" id="PTHR23024:SF166">
    <property type="entry name" value="ALPHA_BETA HYDROLASE FOLD-3 DOMAIN-CONTAINING PROTEIN-RELATED"/>
    <property type="match status" value="1"/>
</dbReference>
<evidence type="ECO:0000313" key="3">
    <source>
        <dbReference type="Proteomes" id="UP000783213"/>
    </source>
</evidence>
<protein>
    <recommendedName>
        <fullName evidence="1">Alpha/beta hydrolase fold-3 domain-containing protein</fullName>
    </recommendedName>
</protein>
<dbReference type="Gene3D" id="3.40.50.1820">
    <property type="entry name" value="alpha/beta hydrolase"/>
    <property type="match status" value="1"/>
</dbReference>
<evidence type="ECO:0000313" key="2">
    <source>
        <dbReference type="EMBL" id="KAF7940243.1"/>
    </source>
</evidence>